<dbReference type="BioCyc" id="PSYR629263:G11X0-4817-MONOMER"/>
<comment type="caution">
    <text evidence="1">The sequence shown here is derived from an EMBL/GenBank/DDBJ whole genome shotgun (WGS) entry which is preliminary data.</text>
</comment>
<dbReference type="AlphaFoldDB" id="F3GF32"/>
<sequence length="211" mass="23563">MGTDAEKSFTAKLVYYSGKKSDGSSIFINIDFSFLATTYSKINYGAVLEAGLTSKPDGSISTPHIYLFANTKADSSVELYFRFDSGRGTYRIWVRSGEHRGRLLANSNNGYIYANTDYSNPHLFWLFQQDENGKWRSITIDQYSSARPIRIQQADTPTNIGVYSHTIPFSGEPSSWWAYITTGSETDKFVLTDVKANVDYASTDVWGAGKA</sequence>
<dbReference type="Proteomes" id="UP000004986">
    <property type="component" value="Unassembled WGS sequence"/>
</dbReference>
<keyword evidence="2" id="KW-1185">Reference proteome</keyword>
<dbReference type="HOGENOM" id="CLU_1395297_0_0_6"/>
<gene>
    <name evidence="1" type="ORF">PSYPI_26604</name>
</gene>
<organism evidence="1 2">
    <name type="scientific">Pseudomonas syringae pv. pisi str. 1704B</name>
    <dbReference type="NCBI Taxonomy" id="629263"/>
    <lineage>
        <taxon>Bacteria</taxon>
        <taxon>Pseudomonadati</taxon>
        <taxon>Pseudomonadota</taxon>
        <taxon>Gammaproteobacteria</taxon>
        <taxon>Pseudomonadales</taxon>
        <taxon>Pseudomonadaceae</taxon>
        <taxon>Pseudomonas</taxon>
        <taxon>Pseudomonas syringae</taxon>
    </lineage>
</organism>
<accession>F3GF32</accession>
<evidence type="ECO:0000313" key="1">
    <source>
        <dbReference type="EMBL" id="EGH45682.1"/>
    </source>
</evidence>
<dbReference type="EMBL" id="AEAI01001361">
    <property type="protein sequence ID" value="EGH45682.1"/>
    <property type="molecule type" value="Genomic_DNA"/>
</dbReference>
<proteinExistence type="predicted"/>
<reference evidence="1 2" key="1">
    <citation type="journal article" date="2011" name="PLoS Pathog.">
        <title>Dynamic evolution of pathogenicity revealed by sequencing and comparative genomics of 19 Pseudomonas syringae isolates.</title>
        <authorList>
            <person name="Baltrus D.A."/>
            <person name="Nishimura M.T."/>
            <person name="Romanchuk A."/>
            <person name="Chang J.H."/>
            <person name="Mukhtar M.S."/>
            <person name="Cherkis K."/>
            <person name="Roach J."/>
            <person name="Grant S.R."/>
            <person name="Jones C.D."/>
            <person name="Dangl J.L."/>
        </authorList>
    </citation>
    <scope>NUCLEOTIDE SEQUENCE [LARGE SCALE GENOMIC DNA]</scope>
    <source>
        <strain evidence="1 2">1704B</strain>
    </source>
</reference>
<protein>
    <submittedName>
        <fullName evidence="1">Uncharacterized protein</fullName>
    </submittedName>
</protein>
<name>F3GF32_PSESJ</name>
<evidence type="ECO:0000313" key="2">
    <source>
        <dbReference type="Proteomes" id="UP000004986"/>
    </source>
</evidence>